<evidence type="ECO:0000256" key="14">
    <source>
        <dbReference type="PROSITE-ProRule" id="PRU00076"/>
    </source>
</evidence>
<feature type="domain" description="Laminin G" evidence="20">
    <location>
        <begin position="3334"/>
        <end position="3516"/>
    </location>
</feature>
<feature type="disulfide bond" evidence="17">
    <location>
        <begin position="1054"/>
        <end position="1063"/>
    </location>
</feature>
<dbReference type="SUPFAM" id="SSF57424">
    <property type="entry name" value="LDL receptor-like module"/>
    <property type="match status" value="13"/>
</dbReference>
<dbReference type="PROSITE" id="PS51162">
    <property type="entry name" value="THYROGLOBULIN_1_2"/>
    <property type="match status" value="1"/>
</dbReference>
<dbReference type="SUPFAM" id="SSF49899">
    <property type="entry name" value="Concanavalin A-like lectins/glucanases"/>
    <property type="match status" value="3"/>
</dbReference>
<feature type="disulfide bond" evidence="16">
    <location>
        <begin position="577"/>
        <end position="595"/>
    </location>
</feature>
<dbReference type="GO" id="GO:0098609">
    <property type="term" value="P:cell-cell adhesion"/>
    <property type="evidence" value="ECO:0007669"/>
    <property type="project" value="TreeGrafter"/>
</dbReference>
<feature type="region of interest" description="Disordered" evidence="18">
    <location>
        <begin position="3513"/>
        <end position="3533"/>
    </location>
</feature>
<proteinExistence type="evidence at transcript level"/>
<evidence type="ECO:0000256" key="5">
    <source>
        <dbReference type="ARBA" id="ARBA00022536"/>
    </source>
</evidence>
<dbReference type="InterPro" id="IPR002172">
    <property type="entry name" value="LDrepeatLR_classA_rpt"/>
</dbReference>
<keyword evidence="9" id="KW-0472">Membrane</keyword>
<keyword evidence="13" id="KW-0393">Immunoglobulin domain</keyword>
<keyword evidence="6 19" id="KW-0732">Signal</keyword>
<dbReference type="PROSITE" id="PS51115">
    <property type="entry name" value="LAMININ_IVA"/>
    <property type="match status" value="3"/>
</dbReference>
<feature type="disulfide bond" evidence="16">
    <location>
        <begin position="613"/>
        <end position="625"/>
    </location>
</feature>
<dbReference type="PROSITE" id="PS01186">
    <property type="entry name" value="EGF_2"/>
    <property type="match status" value="3"/>
</dbReference>
<dbReference type="PROSITE" id="PS00010">
    <property type="entry name" value="ASX_HYDROXYL"/>
    <property type="match status" value="1"/>
</dbReference>
<feature type="disulfide bond" evidence="16">
    <location>
        <begin position="109"/>
        <end position="121"/>
    </location>
</feature>
<dbReference type="PROSITE" id="PS50835">
    <property type="entry name" value="IG_LIKE"/>
    <property type="match status" value="12"/>
</dbReference>
<feature type="domain" description="Ig-like" evidence="23">
    <location>
        <begin position="2054"/>
        <end position="2135"/>
    </location>
</feature>
<feature type="disulfide bond" evidence="16">
    <location>
        <begin position="154"/>
        <end position="172"/>
    </location>
</feature>
<dbReference type="SMART" id="SM00192">
    <property type="entry name" value="LDLa"/>
    <property type="match status" value="13"/>
</dbReference>
<protein>
    <submittedName>
        <fullName evidence="26">Putative heparan sulfate proteoglycan 2</fullName>
    </submittedName>
</protein>
<reference evidence="26" key="1">
    <citation type="journal article" date="2014" name="Insect Biochem. Mol. Biol.">
        <title>An insight into the sialome of the frog biting fly, Corethrella appendiculata.</title>
        <authorList>
            <person name="Ribeiro J.M.C."/>
            <person name="Chagas A.C."/>
            <person name="Pham V.M."/>
            <person name="Lounibos L.P."/>
            <person name="Calvo E."/>
        </authorList>
    </citation>
    <scope>NUCLEOTIDE SEQUENCE</scope>
    <source>
        <tissue evidence="26">Salivary glands</tissue>
    </source>
</reference>
<dbReference type="InterPro" id="IPR013320">
    <property type="entry name" value="ConA-like_dom_sf"/>
</dbReference>
<dbReference type="Gene3D" id="2.60.120.200">
    <property type="match status" value="3"/>
</dbReference>
<dbReference type="EMBL" id="GANO01003884">
    <property type="protein sequence ID" value="JAB55987.1"/>
    <property type="molecule type" value="mRNA"/>
</dbReference>
<dbReference type="CDD" id="cd00110">
    <property type="entry name" value="LamG"/>
    <property type="match status" value="3"/>
</dbReference>
<dbReference type="Pfam" id="PF13927">
    <property type="entry name" value="Ig_3"/>
    <property type="match status" value="9"/>
</dbReference>
<feature type="chain" id="PRO_5004850778" evidence="19">
    <location>
        <begin position="30"/>
        <end position="3533"/>
    </location>
</feature>
<dbReference type="InterPro" id="IPR051275">
    <property type="entry name" value="Cell_adhesion_signaling"/>
</dbReference>
<dbReference type="GO" id="GO:0005509">
    <property type="term" value="F:calcium ion binding"/>
    <property type="evidence" value="ECO:0007669"/>
    <property type="project" value="InterPro"/>
</dbReference>
<feature type="disulfide bond" evidence="16">
    <location>
        <begin position="620"/>
        <end position="638"/>
    </location>
</feature>
<dbReference type="Pfam" id="PF00052">
    <property type="entry name" value="Laminin_B"/>
    <property type="match status" value="3"/>
</dbReference>
<evidence type="ECO:0000256" key="16">
    <source>
        <dbReference type="PROSITE-ProRule" id="PRU00124"/>
    </source>
</evidence>
<dbReference type="SMART" id="SM00181">
    <property type="entry name" value="EGF"/>
    <property type="match status" value="9"/>
</dbReference>
<feature type="domain" description="Ig-like" evidence="23">
    <location>
        <begin position="2653"/>
        <end position="2720"/>
    </location>
</feature>
<evidence type="ECO:0000313" key="26">
    <source>
        <dbReference type="EMBL" id="JAB55987.1"/>
    </source>
</evidence>
<dbReference type="InterPro" id="IPR023415">
    <property type="entry name" value="LDLR_class-A_CS"/>
</dbReference>
<evidence type="ECO:0000256" key="3">
    <source>
        <dbReference type="ARBA" id="ARBA00022525"/>
    </source>
</evidence>
<dbReference type="GO" id="GO:0005886">
    <property type="term" value="C:plasma membrane"/>
    <property type="evidence" value="ECO:0007669"/>
    <property type="project" value="UniProtKB-ARBA"/>
</dbReference>
<evidence type="ECO:0000256" key="7">
    <source>
        <dbReference type="ARBA" id="ARBA00022737"/>
    </source>
</evidence>
<feature type="disulfide bond" evidence="16">
    <location>
        <begin position="308"/>
        <end position="326"/>
    </location>
</feature>
<dbReference type="InterPro" id="IPR000742">
    <property type="entry name" value="EGF"/>
</dbReference>
<dbReference type="InterPro" id="IPR036179">
    <property type="entry name" value="Ig-like_dom_sf"/>
</dbReference>
<feature type="domain" description="Laminin IV type A" evidence="24">
    <location>
        <begin position="1502"/>
        <end position="1674"/>
    </location>
</feature>
<evidence type="ECO:0000256" key="9">
    <source>
        <dbReference type="ARBA" id="ARBA00023136"/>
    </source>
</evidence>
<dbReference type="SMART" id="SM00179">
    <property type="entry name" value="EGF_CA"/>
    <property type="match status" value="2"/>
</dbReference>
<feature type="disulfide bond" evidence="16">
    <location>
        <begin position="632"/>
        <end position="647"/>
    </location>
</feature>
<dbReference type="GO" id="GO:0005604">
    <property type="term" value="C:basement membrane"/>
    <property type="evidence" value="ECO:0007669"/>
    <property type="project" value="UniProtKB-SubCell"/>
</dbReference>
<feature type="domain" description="Ig-like" evidence="23">
    <location>
        <begin position="1758"/>
        <end position="1846"/>
    </location>
</feature>
<feature type="disulfide bond" evidence="16">
    <location>
        <begin position="52"/>
        <end position="67"/>
    </location>
</feature>
<dbReference type="PROSITE" id="PS50027">
    <property type="entry name" value="EGF_LAM_2"/>
    <property type="match status" value="3"/>
</dbReference>
<evidence type="ECO:0000256" key="12">
    <source>
        <dbReference type="ARBA" id="ARBA00023292"/>
    </source>
</evidence>
<dbReference type="InterPro" id="IPR000152">
    <property type="entry name" value="EGF-type_Asp/Asn_hydroxyl_site"/>
</dbReference>
<dbReference type="InterPro" id="IPR007110">
    <property type="entry name" value="Ig-like_dom"/>
</dbReference>
<evidence type="ECO:0000259" key="25">
    <source>
        <dbReference type="PROSITE" id="PS51162"/>
    </source>
</evidence>
<feature type="disulfide bond" evidence="16">
    <location>
        <begin position="33"/>
        <end position="45"/>
    </location>
</feature>
<feature type="disulfide bond" evidence="16">
    <location>
        <begin position="549"/>
        <end position="564"/>
    </location>
</feature>
<feature type="domain" description="Ig-like" evidence="23">
    <location>
        <begin position="2234"/>
        <end position="2322"/>
    </location>
</feature>
<evidence type="ECO:0000256" key="11">
    <source>
        <dbReference type="ARBA" id="ARBA00023180"/>
    </source>
</evidence>
<feature type="disulfide bond" evidence="16">
    <location>
        <begin position="386"/>
        <end position="404"/>
    </location>
</feature>
<evidence type="ECO:0000256" key="15">
    <source>
        <dbReference type="PROSITE-ProRule" id="PRU00122"/>
    </source>
</evidence>
<keyword evidence="11" id="KW-0325">Glycoprotein</keyword>
<dbReference type="Pfam" id="PF00057">
    <property type="entry name" value="Ldl_recept_a"/>
    <property type="match status" value="13"/>
</dbReference>
<dbReference type="SMART" id="SM00408">
    <property type="entry name" value="IGc2"/>
    <property type="match status" value="13"/>
</dbReference>
<keyword evidence="5 14" id="KW-0245">EGF-like domain</keyword>
<dbReference type="GO" id="GO:0050839">
    <property type="term" value="F:cell adhesion molecule binding"/>
    <property type="evidence" value="ECO:0007669"/>
    <property type="project" value="TreeGrafter"/>
</dbReference>
<feature type="disulfide bond" evidence="16">
    <location>
        <begin position="76"/>
        <end position="94"/>
    </location>
</feature>
<dbReference type="FunFam" id="2.10.25.10:FF:000106">
    <property type="entry name" value="Heparan sulfate proteoglycan 2"/>
    <property type="match status" value="1"/>
</dbReference>
<evidence type="ECO:0000259" key="21">
    <source>
        <dbReference type="PROSITE" id="PS50026"/>
    </source>
</evidence>
<dbReference type="InterPro" id="IPR000034">
    <property type="entry name" value="Laminin_IV"/>
</dbReference>
<dbReference type="PROSITE" id="PS00022">
    <property type="entry name" value="EGF_1"/>
    <property type="match status" value="5"/>
</dbReference>
<dbReference type="InterPro" id="IPR013783">
    <property type="entry name" value="Ig-like_fold"/>
</dbReference>
<dbReference type="PRINTS" id="PR00261">
    <property type="entry name" value="LDLRECEPTOR"/>
</dbReference>
<dbReference type="CDD" id="cd00054">
    <property type="entry name" value="EGF_CA"/>
    <property type="match status" value="2"/>
</dbReference>
<dbReference type="SMART" id="SM00409">
    <property type="entry name" value="IG"/>
    <property type="match status" value="13"/>
</dbReference>
<dbReference type="Pfam" id="PF00054">
    <property type="entry name" value="Laminin_G_1"/>
    <property type="match status" value="1"/>
</dbReference>
<feature type="disulfide bond" evidence="16">
    <location>
        <begin position="40"/>
        <end position="58"/>
    </location>
</feature>
<feature type="domain" description="Ig-like" evidence="23">
    <location>
        <begin position="650"/>
        <end position="733"/>
    </location>
</feature>
<evidence type="ECO:0000259" key="22">
    <source>
        <dbReference type="PROSITE" id="PS50027"/>
    </source>
</evidence>
<feature type="disulfide bond" evidence="16">
    <location>
        <begin position="344"/>
        <end position="362"/>
    </location>
</feature>
<feature type="disulfide bond" evidence="16">
    <location>
        <begin position="530"/>
        <end position="542"/>
    </location>
</feature>
<feature type="disulfide bond" evidence="16">
    <location>
        <begin position="379"/>
        <end position="391"/>
    </location>
</feature>
<feature type="disulfide bond" evidence="16">
    <location>
        <begin position="197"/>
        <end position="215"/>
    </location>
</feature>
<keyword evidence="3" id="KW-0964">Secreted</keyword>
<evidence type="ECO:0000259" key="24">
    <source>
        <dbReference type="PROSITE" id="PS51115"/>
    </source>
</evidence>
<feature type="region of interest" description="Disordered" evidence="18">
    <location>
        <begin position="2325"/>
        <end position="2385"/>
    </location>
</feature>
<dbReference type="FunFam" id="4.10.400.10:FF:000034">
    <property type="entry name" value="Low-density lipoprotein receptor-related protein 2"/>
    <property type="match status" value="2"/>
</dbReference>
<feature type="disulfide bond" evidence="16">
    <location>
        <begin position="116"/>
        <end position="134"/>
    </location>
</feature>
<dbReference type="GO" id="GO:0048513">
    <property type="term" value="P:animal organ development"/>
    <property type="evidence" value="ECO:0007669"/>
    <property type="project" value="UniProtKB-ARBA"/>
</dbReference>
<feature type="domain" description="Laminin IV type A" evidence="24">
    <location>
        <begin position="1155"/>
        <end position="1336"/>
    </location>
</feature>
<feature type="domain" description="EGF-like" evidence="21">
    <location>
        <begin position="3291"/>
        <end position="3328"/>
    </location>
</feature>
<dbReference type="GO" id="GO:0042063">
    <property type="term" value="P:gliogenesis"/>
    <property type="evidence" value="ECO:0007669"/>
    <property type="project" value="UniProtKB-ARBA"/>
</dbReference>
<dbReference type="Gene3D" id="2.10.25.10">
    <property type="entry name" value="Laminin"/>
    <property type="match status" value="7"/>
</dbReference>
<dbReference type="Gene3D" id="2.60.40.10">
    <property type="entry name" value="Immunoglobulins"/>
    <property type="match status" value="13"/>
</dbReference>
<dbReference type="InterPro" id="IPR056863">
    <property type="entry name" value="LMN_ATRN_NET-like_EGF"/>
</dbReference>
<feature type="domain" description="Ig-like" evidence="23">
    <location>
        <begin position="2559"/>
        <end position="2645"/>
    </location>
</feature>
<dbReference type="InterPro" id="IPR003599">
    <property type="entry name" value="Ig_sub"/>
</dbReference>
<dbReference type="CDD" id="cd00112">
    <property type="entry name" value="LDLa"/>
    <property type="match status" value="13"/>
</dbReference>
<dbReference type="GO" id="GO:0048666">
    <property type="term" value="P:neuron development"/>
    <property type="evidence" value="ECO:0007669"/>
    <property type="project" value="UniProtKB-ARBA"/>
</dbReference>
<evidence type="ECO:0000256" key="6">
    <source>
        <dbReference type="ARBA" id="ARBA00022729"/>
    </source>
</evidence>
<feature type="domain" description="Laminin G" evidence="20">
    <location>
        <begin position="2830"/>
        <end position="3008"/>
    </location>
</feature>
<dbReference type="InterPro" id="IPR002049">
    <property type="entry name" value="LE_dom"/>
</dbReference>
<feature type="domain" description="Thyroglobulin type-1" evidence="25">
    <location>
        <begin position="30"/>
        <end position="94"/>
    </location>
</feature>
<feature type="domain" description="Ig-like" evidence="23">
    <location>
        <begin position="2742"/>
        <end position="2827"/>
    </location>
</feature>
<feature type="disulfide bond" evidence="16">
    <location>
        <begin position="69"/>
        <end position="81"/>
    </location>
</feature>
<evidence type="ECO:0000256" key="8">
    <source>
        <dbReference type="ARBA" id="ARBA00022869"/>
    </source>
</evidence>
<evidence type="ECO:0000256" key="19">
    <source>
        <dbReference type="SAM" id="SignalP"/>
    </source>
</evidence>
<dbReference type="PROSITE" id="PS50026">
    <property type="entry name" value="EGF_3"/>
    <property type="match status" value="3"/>
</dbReference>
<dbReference type="SUPFAM" id="SSF57196">
    <property type="entry name" value="EGF/Laminin"/>
    <property type="match status" value="2"/>
</dbReference>
<feature type="disulfide bond" evidence="16">
    <location>
        <begin position="398"/>
        <end position="413"/>
    </location>
</feature>
<evidence type="ECO:0000259" key="23">
    <source>
        <dbReference type="PROSITE" id="PS50835"/>
    </source>
</evidence>
<feature type="domain" description="Ig-like" evidence="23">
    <location>
        <begin position="2467"/>
        <end position="2553"/>
    </location>
</feature>
<dbReference type="GO" id="GO:0000902">
    <property type="term" value="P:cell morphogenesis"/>
    <property type="evidence" value="ECO:0007669"/>
    <property type="project" value="UniProtKB-ARBA"/>
</dbReference>
<dbReference type="PANTHER" id="PTHR11640">
    <property type="entry name" value="NEPHRIN"/>
    <property type="match status" value="1"/>
</dbReference>
<dbReference type="PROSITE" id="PS50025">
    <property type="entry name" value="LAM_G_DOMAIN"/>
    <property type="match status" value="3"/>
</dbReference>
<dbReference type="CDD" id="cd00055">
    <property type="entry name" value="EGF_Lam"/>
    <property type="match status" value="4"/>
</dbReference>
<feature type="disulfide bond" evidence="14">
    <location>
        <begin position="3013"/>
        <end position="3030"/>
    </location>
</feature>
<feature type="disulfide bond" evidence="16">
    <location>
        <begin position="320"/>
        <end position="335"/>
    </location>
</feature>
<feature type="disulfide bond" evidence="17">
    <location>
        <begin position="1066"/>
        <end position="1080"/>
    </location>
</feature>
<feature type="domain" description="Ig-like" evidence="23">
    <location>
        <begin position="430"/>
        <end position="515"/>
    </location>
</feature>
<feature type="disulfide bond" evidence="16">
    <location>
        <begin position="209"/>
        <end position="224"/>
    </location>
</feature>
<feature type="disulfide bond" evidence="16">
    <location>
        <begin position="356"/>
        <end position="371"/>
    </location>
</feature>
<feature type="domain" description="EGF-like" evidence="21">
    <location>
        <begin position="3044"/>
        <end position="3079"/>
    </location>
</feature>
<dbReference type="InterPro" id="IPR013098">
    <property type="entry name" value="Ig_I-set"/>
</dbReference>
<feature type="signal peptide" evidence="19">
    <location>
        <begin position="1"/>
        <end position="29"/>
    </location>
</feature>
<feature type="domain" description="Ig-like" evidence="23">
    <location>
        <begin position="1855"/>
        <end position="1938"/>
    </location>
</feature>
<feature type="compositionally biased region" description="Basic and acidic residues" evidence="18">
    <location>
        <begin position="2353"/>
        <end position="2362"/>
    </location>
</feature>
<feature type="disulfide bond" evidence="14">
    <location>
        <begin position="3048"/>
        <end position="3058"/>
    </location>
</feature>
<feature type="domain" description="EGF-like" evidence="21">
    <location>
        <begin position="3006"/>
        <end position="3042"/>
    </location>
</feature>
<dbReference type="Pfam" id="PF00008">
    <property type="entry name" value="EGF"/>
    <property type="match status" value="2"/>
</dbReference>
<dbReference type="InterPro" id="IPR036055">
    <property type="entry name" value="LDL_receptor-like_sf"/>
</dbReference>
<dbReference type="SMART" id="SM00282">
    <property type="entry name" value="LamG"/>
    <property type="match status" value="3"/>
</dbReference>
<feature type="disulfide bond" evidence="14">
    <location>
        <begin position="3032"/>
        <end position="3041"/>
    </location>
</feature>
<sequence>MGPFSNIGKFIILLIVLNTFSIQIHLTNGQNQCSNNEYKCDDDTCIYKSLKCDGNYDCSDGDDEANCLCPDDEFRCKGGECLPNSRICDGTQDCQFNDDEENCEADTSCTEDEFECDDTTCIPRLDVCNGHQDCPNNEDESSETCNCRSDQFKCGGGQCIDIEKKCNDIPDCYDHSDEDDCHKEADNNICGQDDWECKNGQCIDKFDVCNSRFDCQDRSDEVNCTCRTDEFQCYRGGECIPMSHRCDGKIDCYDESDEDDCVQCRPDEFVCDGSCLDIDKKCDGHRDCADGSDETPDCVRYGCPEFECSDGVCISNAKRCDGNRDCRDGSDEYSCPCRSNEFQCNDGSCIPENRKCNHHPDCLDGSDEYNCQGLQLTKCQPYDFRCGTGECIPDDRKCDRRVDCRDGSDERDCHGGHTEEPQRLNLKTYPNEQIIKERQIREGREVVFQCRDEGPIRARVHWTRANGLPLPPGSRDVNGRLEIPNIRYDHHGAYVCEAVGYPKSVAGSSVTVQLSVEKYNPIIHRPPSACLSTQATCMNGECIAKNKVCNGVYDCADGSDESSCSEAHGCEPNEFKCNNRRCILKTWRCDGENDCDDGEDEQNCATLPPDSPCRYDEYQCRSGQCIPKSFHCDSHPDCIDKSDEIGCMAPSVIQPPPPSLTLVAGCILNITCRATGVPTPLVVWRLNWGHVPEKCHSVSTNGFGILTCGDIQPIDSGAYSCEIINTMGTHFVSPDTILIVTGANDSVCRSGYFNDKAIRQEDCVNCFCFGVSNQCKSANLYTYSLNPPVSSLTVLGVEGPWNGRRNIDVGPYRKHDLTATRHGVQLRIDDVPPSTTQIPYYSLPDDYIGNQLKSYGGSLRYDIQYVGSGPSNDAPDVILIGNNYTLTYRHHERIYPDDRNSISAPFLANNWYKIDGSYASREEIMMALANINQLLIKLQYVSGGERTIELLNINMDSASANNRGLGSANLVEECRCPPGYRGLSCENCDYGYVRQQTGAWLGRCVQQQDEVCRPGQYGDPRRGIPCSPCPCPVPGNSFARTCSLDKNGEVICNCDRGYVGNRCQECAPGYIGNPNTPRGCYPAPSNCNAYGTERTLPDGRCICKPDVEGPNCDRCSSGAFYLGANGCIDCFCMGVSRECSSSSWYRDTVRAQFTGSRSDFQLVSGHDSPSLVSNELSVEYREVVYRNFGTSDETFYWSLPPSFLGNKITAYGGNLTYTVRYTPQPSGSASRNNSPDVVIQSGNKITLHHYRRDGGAPPSGANTYIVPIVEDQWQNYDDGNYANREHILMALADVSAIYIKATYTTVSEEAALSQVILDVASESNYGSGRRAWEVEQCTCIPGHQGLSCEDCTPGYYKGDSGLYLGLCEKCECNEHSDECDPKTGACLNCRHNTVGESCEYCAAGYVGNATNGTPYDCRRDSGSLQLCDACDQKGVLSCDDRRGCTCKENVVGQRCDQCRDGTFGLSERNPEGCTQCFCSGATSRCSAGHFYREQIPIPILDDYDHGYTLATRDNLRPIKNGFRTAIDRNEISYVFRGGDSTYYWSLPTRVLGSQILSYGGNITLTQTTEGYGEENEDQDVIIRGNGITLVWSRETYDDGTYSIPLLETHWLNLDRSGPRPASRTDFLTVLSNIDSILIRATVKQSTSQSSISDVVLDTAVKQYSSQGTIDNIEVCSCPAGYRGTSCEKCADLHYRDVYDQSAGLLGACKPCPCEHADSCSMDASRRIQCACKPGWEGQFCNSKQRPITEPPYVDPQTPSIEVVISSPTLQIVEVGESVRLSCSGYYIVNRSPVTVRWYKLEGRLPPQAYIESGTLIITNLQIDDSGIYVCEAESGPEKVKQQVTVTVGGDYPRRPQVTLQPTIIDVDEYRSAEVHCSAIGNPMPVITWERLDGGQISRDTVINQGYLRFNSLRKSDEGSYRCLARNNVGDHDQLLEIYVRSEQPQPPVRPTRPPVPNYETVAITPENYIGRTGDEIRLTCICTPTGAGRIEWSKSGEPSLPRNAYPSNEILIISHATIDNSGRYVCTAQFPSGVSRHSHVDVTVQHSGPELTRPQISPLEQRYQITQGHDFSVTCNATGNPYPKVKWTLNGAPFGPNVQQTGNVLRILNAHPDNGGVYICIAENPEGSDQSATVIDIERREPPVIELHPSEPQSLKVGESIRLSCRANSGIPYPTITWQRRDRRPLSSRITEDYPGVITFREVTLDDAGEYECRAENPAGTITSSITVEVQQQPEVSFSPNVTHISLRTNQELRLQCTGIGKPTPNVSIKTPYQDIQRGPSHIDSVGIANVHIYRVGRDHAGLYECVGTNAAGTDTKYIQVSVNEGRGDLGNADTDDGDGGYDNEPATQSPYPDRDRDRDRYPPPQPDHPTYRPDHHSPNRHPSTIPYKAVLGGKSILICNEEHHTETEWRRADGGRLPTGSQSFNGRLEIDNTQYDAAGFYECIAYDPYEGPFTVVRAEVAVVSPPRITFSPSMPMMVRSGENVIIYCNATGEQPISVTWHPEEGKQFPRTVRVSASYLQFYHITTDDAGRYYCSASNVHGNVTKVAEVIVNRNDMIPEAPQHGRLHEVFKGATVTLNCNQPNLHLPAGVRFEWQRSGKHIPRTASFDDNRITLHDINDDDQGRYICSMIYPNGTIVRDYVDVEIKPTDHLPVLKLEPSRSFLRPGDSLTVECSSSAGPHVNVKWERQGENRLPYNFRQEGNRLIITNAHLNDAGKYTCVCYTDDGVQYFSDYELNVENAPAKHTARPPKVEHTEVGSTVLLKCNADRYPSSFQWSRQHGSFHPDTDTTRDVLTLTDVQASDAGTYICTTTHNGNKVDIPTTLVVTGAIPFFPQSPKSYMAFNKFDHYSRFSFEVTFKPEKLNGLILYNGQRRGGLNGDYISLSLHAGYPQFRFDFGKQHHVLTPEKPITIGEWHTIKVSRIRTNGFMLVDDQHPVVFPPNLRFHGLNLDESVYLGNVPDFKNIPPSAVEVKEGFVGCISRLVLNEKDIQLNQEAIHVEGTTSCEPCADEPCTNDGVCLETQTENGYTCVCQDGFTGKNCQIEGNQCTFDVCGVGRCSETERGIQCYCPLNRTGDKCQYIEHYDDGILSFKDGSYAAYDKLSSKKSIKFRVRPENTEDAVLLYAAESDKAYGDFIAVVIKDKHVELRYNVGGRAQPTIVRSRNPIQPNKWTDISVGRSRAGLGYLQVGDEPQVNEQRLGKAQTMFLKTNLYVGGYDKRIVLNRGVGVTRGFDGCISGLEASGRTIDLIADIKDSANVQNCGHQTGSHENVHENEIENCSPGYGGSNCEIVLDHCIALEPCENGATCINERHDYRCDCAHGFTGKNCQSTVRLEFAANFNENGFLELDRAVISNSTSQFQTAIALLFSTRDPNGLILWYGQPKYESYDNQDFIALALVDGFLEYRFRLDSEEGSIKWINNRVDDGKRHVVVMKRQQNQASLEVDHLTEYGESRPSGKKNMVLTGHIFLGGAPNITNFTGDRYTQGFKGCIHIVESLDTGAIKLGQHTISSLNVDQCPDSGEDEVDLGTEPPVV</sequence>
<feature type="disulfide bond" evidence="16">
    <location>
        <begin position="570"/>
        <end position="582"/>
    </location>
</feature>
<dbReference type="InterPro" id="IPR013106">
    <property type="entry name" value="Ig_V-set"/>
</dbReference>
<dbReference type="Gene3D" id="4.10.400.10">
    <property type="entry name" value="Low-density Lipoprotein Receptor"/>
    <property type="match status" value="13"/>
</dbReference>
<feature type="disulfide bond" evidence="17">
    <location>
        <begin position="1446"/>
        <end position="1455"/>
    </location>
</feature>
<evidence type="ECO:0000256" key="13">
    <source>
        <dbReference type="ARBA" id="ARBA00023319"/>
    </source>
</evidence>
<keyword evidence="4" id="KW-0272">Extracellular matrix</keyword>
<feature type="disulfide bond" evidence="16">
    <location>
        <begin position="88"/>
        <end position="103"/>
    </location>
</feature>
<dbReference type="InterPro" id="IPR001791">
    <property type="entry name" value="Laminin_G"/>
</dbReference>
<accession>W4VRB4</accession>
<evidence type="ECO:0000256" key="2">
    <source>
        <dbReference type="ARBA" id="ARBA00004479"/>
    </source>
</evidence>
<feature type="domain" description="Laminin EGF-like" evidence="22">
    <location>
        <begin position="1370"/>
        <end position="1419"/>
    </location>
</feature>
<feature type="domain" description="Laminin IV type A" evidence="24">
    <location>
        <begin position="807"/>
        <end position="973"/>
    </location>
</feature>
<dbReference type="SMART" id="SM00281">
    <property type="entry name" value="LamB"/>
    <property type="match status" value="3"/>
</dbReference>
<keyword evidence="12 17" id="KW-0424">Laminin EGF-like domain</keyword>
<dbReference type="Pfam" id="PF02210">
    <property type="entry name" value="Laminin_G_2"/>
    <property type="match status" value="2"/>
</dbReference>
<comment type="subcellular location">
    <subcellularLocation>
        <location evidence="2">Membrane</location>
        <topology evidence="2">Single-pass type I membrane protein</topology>
    </subcellularLocation>
    <subcellularLocation>
        <location evidence="1">Secreted</location>
        <location evidence="1">Extracellular space</location>
        <location evidence="1">Extracellular matrix</location>
        <location evidence="1">Basement membrane</location>
    </subcellularLocation>
</comment>
<dbReference type="SUPFAM" id="SSF48726">
    <property type="entry name" value="Immunoglobulin"/>
    <property type="match status" value="13"/>
</dbReference>
<feature type="domain" description="Laminin EGF-like" evidence="22">
    <location>
        <begin position="1029"/>
        <end position="1082"/>
    </location>
</feature>
<feature type="domain" description="Ig-like" evidence="23">
    <location>
        <begin position="2142"/>
        <end position="2229"/>
    </location>
</feature>
<keyword evidence="10 14" id="KW-1015">Disulfide bond</keyword>
<name>W4VRB4_9DIPT</name>
<dbReference type="SMART" id="SM00180">
    <property type="entry name" value="EGF_Lam"/>
    <property type="match status" value="4"/>
</dbReference>
<dbReference type="PANTHER" id="PTHR11640:SF158">
    <property type="entry name" value="V-SET AND IMMUNOGLOBULIN DOMAIN-CONTAINING PROTEIN 10-LIKE 2"/>
    <property type="match status" value="1"/>
</dbReference>
<feature type="disulfide bond" evidence="14">
    <location>
        <begin position="3069"/>
        <end position="3078"/>
    </location>
</feature>
<feature type="disulfide bond" evidence="15">
    <location>
        <begin position="3489"/>
        <end position="3516"/>
    </location>
</feature>
<comment type="caution">
    <text evidence="14">Lacks conserved residue(s) required for the propagation of feature annotation.</text>
</comment>
<dbReference type="PROSITE" id="PS01209">
    <property type="entry name" value="LDLRA_1"/>
    <property type="match status" value="5"/>
</dbReference>
<evidence type="ECO:0000256" key="4">
    <source>
        <dbReference type="ARBA" id="ARBA00022530"/>
    </source>
</evidence>
<feature type="disulfide bond" evidence="16">
    <location>
        <begin position="589"/>
        <end position="604"/>
    </location>
</feature>
<feature type="disulfide bond" evidence="16">
    <location>
        <begin position="190"/>
        <end position="202"/>
    </location>
</feature>
<dbReference type="InterPro" id="IPR001881">
    <property type="entry name" value="EGF-like_Ca-bd_dom"/>
</dbReference>
<evidence type="ECO:0000256" key="17">
    <source>
        <dbReference type="PROSITE-ProRule" id="PRU00460"/>
    </source>
</evidence>
<dbReference type="InterPro" id="IPR000716">
    <property type="entry name" value="Thyroglobulin_1"/>
</dbReference>
<feature type="disulfide bond" evidence="16">
    <location>
        <begin position="166"/>
        <end position="181"/>
    </location>
</feature>
<feature type="domain" description="Laminin G" evidence="20">
    <location>
        <begin position="3086"/>
        <end position="3261"/>
    </location>
</feature>
<evidence type="ECO:0000256" key="10">
    <source>
        <dbReference type="ARBA" id="ARBA00023157"/>
    </source>
</evidence>
<feature type="disulfide bond" evidence="16">
    <location>
        <begin position="147"/>
        <end position="159"/>
    </location>
</feature>
<evidence type="ECO:0000259" key="20">
    <source>
        <dbReference type="PROSITE" id="PS50025"/>
    </source>
</evidence>
<keyword evidence="8" id="KW-0084">Basement membrane</keyword>
<dbReference type="Pfam" id="PF07679">
    <property type="entry name" value="I-set"/>
    <property type="match status" value="1"/>
</dbReference>
<dbReference type="PROSITE" id="PS50068">
    <property type="entry name" value="LDLRA_2"/>
    <property type="match status" value="13"/>
</dbReference>
<evidence type="ECO:0000256" key="18">
    <source>
        <dbReference type="SAM" id="MobiDB-lite"/>
    </source>
</evidence>
<feature type="domain" description="Ig-like" evidence="23">
    <location>
        <begin position="1956"/>
        <end position="2043"/>
    </location>
</feature>
<dbReference type="Pfam" id="PF00053">
    <property type="entry name" value="EGF_laminin"/>
    <property type="match status" value="5"/>
</dbReference>
<dbReference type="Pfam" id="PF24973">
    <property type="entry name" value="EGF_LMN_ATRN"/>
    <property type="match status" value="1"/>
</dbReference>
<keyword evidence="7" id="KW-0677">Repeat</keyword>
<dbReference type="FunFam" id="2.10.25.10:FF:000230">
    <property type="entry name" value="Delta-like protein"/>
    <property type="match status" value="1"/>
</dbReference>
<feature type="disulfide bond" evidence="16">
    <location>
        <begin position="246"/>
        <end position="261"/>
    </location>
</feature>
<feature type="disulfide bond" evidence="16">
    <location>
        <begin position="537"/>
        <end position="555"/>
    </location>
</feature>
<organism evidence="26">
    <name type="scientific">Corethrella appendiculata</name>
    <dbReference type="NCBI Taxonomy" id="1370023"/>
    <lineage>
        <taxon>Eukaryota</taxon>
        <taxon>Metazoa</taxon>
        <taxon>Ecdysozoa</taxon>
        <taxon>Arthropoda</taxon>
        <taxon>Hexapoda</taxon>
        <taxon>Insecta</taxon>
        <taxon>Pterygota</taxon>
        <taxon>Neoptera</taxon>
        <taxon>Endopterygota</taxon>
        <taxon>Diptera</taxon>
        <taxon>Nematocera</taxon>
        <taxon>Culicoidea</taxon>
        <taxon>Chaoboridae</taxon>
        <taxon>Corethrella</taxon>
    </lineage>
</organism>
<feature type="disulfide bond" evidence="16">
    <location>
        <begin position="337"/>
        <end position="349"/>
    </location>
</feature>
<dbReference type="SMART" id="SM00406">
    <property type="entry name" value="IGv"/>
    <property type="match status" value="4"/>
</dbReference>
<dbReference type="CDD" id="cd00096">
    <property type="entry name" value="Ig"/>
    <property type="match status" value="1"/>
</dbReference>
<dbReference type="InterPro" id="IPR003598">
    <property type="entry name" value="Ig_sub2"/>
</dbReference>
<feature type="disulfide bond" evidence="17">
    <location>
        <begin position="1389"/>
        <end position="1398"/>
    </location>
</feature>
<feature type="disulfide bond" evidence="14">
    <location>
        <begin position="3318"/>
        <end position="3327"/>
    </location>
</feature>
<dbReference type="GO" id="GO:0005911">
    <property type="term" value="C:cell-cell junction"/>
    <property type="evidence" value="ECO:0007669"/>
    <property type="project" value="TreeGrafter"/>
</dbReference>
<evidence type="ECO:0000256" key="1">
    <source>
        <dbReference type="ARBA" id="ARBA00004302"/>
    </source>
</evidence>
<feature type="domain" description="Laminin EGF-like" evidence="22">
    <location>
        <begin position="1427"/>
        <end position="1475"/>
    </location>
</feature>
<dbReference type="PROSITE" id="PS01248">
    <property type="entry name" value="EGF_LAM_1"/>
    <property type="match status" value="3"/>
</dbReference>